<gene>
    <name evidence="2" type="ORF">SAMN05192546_1184</name>
</gene>
<dbReference type="EMBL" id="FNPV01000018">
    <property type="protein sequence ID" value="SDZ23722.1"/>
    <property type="molecule type" value="Genomic_DNA"/>
</dbReference>
<evidence type="ECO:0000256" key="1">
    <source>
        <dbReference type="SAM" id="MobiDB-lite"/>
    </source>
</evidence>
<feature type="compositionally biased region" description="Basic residues" evidence="1">
    <location>
        <begin position="1"/>
        <end position="14"/>
    </location>
</feature>
<proteinExistence type="predicted"/>
<evidence type="ECO:0000313" key="3">
    <source>
        <dbReference type="Proteomes" id="UP000199230"/>
    </source>
</evidence>
<sequence>MPQKHEHRKSIRSRRSGERTIQQSFSHRLIYDQYSGKVIHIKKKTEKATADEKQVVLTAMI</sequence>
<feature type="region of interest" description="Disordered" evidence="1">
    <location>
        <begin position="1"/>
        <end position="22"/>
    </location>
</feature>
<evidence type="ECO:0000313" key="2">
    <source>
        <dbReference type="EMBL" id="SDZ23722.1"/>
    </source>
</evidence>
<reference evidence="2 3" key="1">
    <citation type="submission" date="2016-10" db="EMBL/GenBank/DDBJ databases">
        <authorList>
            <person name="de Groot N.N."/>
        </authorList>
    </citation>
    <scope>NUCLEOTIDE SEQUENCE [LARGE SCALE GENOMIC DNA]</scope>
    <source>
        <strain evidence="2 3">APO</strain>
    </source>
</reference>
<dbReference type="Proteomes" id="UP000199230">
    <property type="component" value="Unassembled WGS sequence"/>
</dbReference>
<organism evidence="2 3">
    <name type="scientific">Tindallia californiensis</name>
    <dbReference type="NCBI Taxonomy" id="159292"/>
    <lineage>
        <taxon>Bacteria</taxon>
        <taxon>Bacillati</taxon>
        <taxon>Bacillota</taxon>
        <taxon>Clostridia</taxon>
        <taxon>Peptostreptococcales</taxon>
        <taxon>Tindalliaceae</taxon>
        <taxon>Tindallia</taxon>
    </lineage>
</organism>
<dbReference type="RefSeq" id="WP_093315647.1">
    <property type="nucleotide sequence ID" value="NZ_FNPV01000018.1"/>
</dbReference>
<protein>
    <submittedName>
        <fullName evidence="2">Uncharacterized protein</fullName>
    </submittedName>
</protein>
<dbReference type="AlphaFoldDB" id="A0A1H3RD10"/>
<accession>A0A1H3RD10</accession>
<name>A0A1H3RD10_9FIRM</name>
<keyword evidence="3" id="KW-1185">Reference proteome</keyword>